<accession>A0A3P3VSV7</accession>
<reference evidence="1 2" key="1">
    <citation type="submission" date="2018-08" db="EMBL/GenBank/DDBJ databases">
        <authorList>
            <person name="Khan S.A."/>
        </authorList>
    </citation>
    <scope>NUCLEOTIDE SEQUENCE [LARGE SCALE GENOMIC DNA]</scope>
    <source>
        <strain evidence="1 2">GTF-13</strain>
    </source>
</reference>
<protein>
    <submittedName>
        <fullName evidence="1">Uncharacterized protein</fullName>
    </submittedName>
</protein>
<dbReference type="Pfam" id="PF22673">
    <property type="entry name" value="MCP-like_PDC_1"/>
    <property type="match status" value="1"/>
</dbReference>
<name>A0A3P3VSV7_9GAMM</name>
<dbReference type="AlphaFoldDB" id="A0A3P3VSV7"/>
<dbReference type="Gene3D" id="3.30.450.20">
    <property type="entry name" value="PAS domain"/>
    <property type="match status" value="1"/>
</dbReference>
<dbReference type="Proteomes" id="UP000280792">
    <property type="component" value="Unassembled WGS sequence"/>
</dbReference>
<reference evidence="1 2" key="2">
    <citation type="submission" date="2018-12" db="EMBL/GenBank/DDBJ databases">
        <title>Simiduia agarivorans gen. nov., sp. nov., a marine, agarolytic bacterium isolated from shallow coastal water from Keelung, Taiwan.</title>
        <authorList>
            <person name="Shieh W.Y."/>
        </authorList>
    </citation>
    <scope>NUCLEOTIDE SEQUENCE [LARGE SCALE GENOMIC DNA]</scope>
    <source>
        <strain evidence="1 2">GTF-13</strain>
    </source>
</reference>
<keyword evidence="2" id="KW-1185">Reference proteome</keyword>
<evidence type="ECO:0000313" key="2">
    <source>
        <dbReference type="Proteomes" id="UP000280792"/>
    </source>
</evidence>
<dbReference type="EMBL" id="QWEZ01000001">
    <property type="protein sequence ID" value="RRJ85397.1"/>
    <property type="molecule type" value="Genomic_DNA"/>
</dbReference>
<gene>
    <name evidence="1" type="ORF">D0544_01060</name>
</gene>
<proteinExistence type="predicted"/>
<organism evidence="1 2">
    <name type="scientific">Aestuariirhabdus litorea</name>
    <dbReference type="NCBI Taxonomy" id="2528527"/>
    <lineage>
        <taxon>Bacteria</taxon>
        <taxon>Pseudomonadati</taxon>
        <taxon>Pseudomonadota</taxon>
        <taxon>Gammaproteobacteria</taxon>
        <taxon>Oceanospirillales</taxon>
        <taxon>Aestuariirhabdaceae</taxon>
        <taxon>Aestuariirhabdus</taxon>
    </lineage>
</organism>
<comment type="caution">
    <text evidence="1">The sequence shown here is derived from an EMBL/GenBank/DDBJ whole genome shotgun (WGS) entry which is preliminary data.</text>
</comment>
<sequence length="177" mass="19007">MMGVVLVLVSSWSLAEEVPPAVLEIAPELQKIGLDPVLVAAVKAQNSKGRSLDAIKQADAKWRGTEGIDSFMQSLMDNEAAQALRKIEKSQSYYLELFLMDNQGANVAMTGKTSDYWQGDEAKWTESFKGGAGAVHVGEVEFDESAQAYLVQVSVPVMDAGVAIGAVTIGINLDELE</sequence>
<dbReference type="CDD" id="cd18773">
    <property type="entry name" value="PDC1_HK_sensor"/>
    <property type="match status" value="1"/>
</dbReference>
<evidence type="ECO:0000313" key="1">
    <source>
        <dbReference type="EMBL" id="RRJ85397.1"/>
    </source>
</evidence>